<dbReference type="InterPro" id="IPR038488">
    <property type="entry name" value="Integrase_DNA-bd_sf"/>
</dbReference>
<protein>
    <recommendedName>
        <fullName evidence="4">Integrase DNA-binding domain-containing protein</fullName>
    </recommendedName>
</protein>
<dbReference type="Pfam" id="PF13356">
    <property type="entry name" value="Arm-DNA-bind_3"/>
    <property type="match status" value="1"/>
</dbReference>
<sequence>MSIKMSPKQQVLALLDQCLATGVRGRVQAVIKQAIADIEGQSSQRGYQHADSDINEADYPGLIFKVGKHTRRWVYRYTPEGARSTRQMTLGYYPQMDRAAAIAAWEAQRLALTEPPQSEPSLTLNQAITRYIDHYGRQHRPQWRRERQQLERWLGDELGELAADSLSPDQALQVVRPQESGARQRLALMRRFYRVGRGLCDEVEQGWLPPTLACPFEQIQVARSERHTAQIGWPHVGRYLRQVNALDDNDPLKLILQLQLTNLGSFAFWCQLKWEGIDWQAGWAQVGQGKEMKVMPLSAPTLELLKRRQRSAGPSAWVFPSHSDGDKAVPHHYPAKLMQKMRSSLGLPDQFTASGLERLSRHWLAEQGKVVDSPRWPQSSGRPVKAVLEQHNDCLMLWVKRLHIQRRSD</sequence>
<dbReference type="SUPFAM" id="SSF56349">
    <property type="entry name" value="DNA breaking-rejoining enzymes"/>
    <property type="match status" value="1"/>
</dbReference>
<dbReference type="Proteomes" id="UP000199527">
    <property type="component" value="Unassembled WGS sequence"/>
</dbReference>
<evidence type="ECO:0000256" key="3">
    <source>
        <dbReference type="ARBA" id="ARBA00023172"/>
    </source>
</evidence>
<feature type="domain" description="Integrase DNA-binding" evidence="4">
    <location>
        <begin position="55"/>
        <end position="109"/>
    </location>
</feature>
<organism evidence="5 6">
    <name type="scientific">Ferrimonas sediminum</name>
    <dbReference type="NCBI Taxonomy" id="718193"/>
    <lineage>
        <taxon>Bacteria</taxon>
        <taxon>Pseudomonadati</taxon>
        <taxon>Pseudomonadota</taxon>
        <taxon>Gammaproteobacteria</taxon>
        <taxon>Alteromonadales</taxon>
        <taxon>Ferrimonadaceae</taxon>
        <taxon>Ferrimonas</taxon>
    </lineage>
</organism>
<comment type="similarity">
    <text evidence="1">Belongs to the 'phage' integrase family.</text>
</comment>
<dbReference type="InterPro" id="IPR011010">
    <property type="entry name" value="DNA_brk_join_enz"/>
</dbReference>
<dbReference type="InterPro" id="IPR025166">
    <property type="entry name" value="Integrase_DNA_bind_dom"/>
</dbReference>
<evidence type="ECO:0000259" key="4">
    <source>
        <dbReference type="Pfam" id="PF13356"/>
    </source>
</evidence>
<dbReference type="AlphaFoldDB" id="A0A1G8W2N5"/>
<dbReference type="PANTHER" id="PTHR30629">
    <property type="entry name" value="PROPHAGE INTEGRASE"/>
    <property type="match status" value="1"/>
</dbReference>
<reference evidence="6" key="1">
    <citation type="submission" date="2016-10" db="EMBL/GenBank/DDBJ databases">
        <authorList>
            <person name="Varghese N."/>
            <person name="Submissions S."/>
        </authorList>
    </citation>
    <scope>NUCLEOTIDE SEQUENCE [LARGE SCALE GENOMIC DNA]</scope>
    <source>
        <strain evidence="6">DSM 23317</strain>
    </source>
</reference>
<accession>A0A1G8W2N5</accession>
<dbReference type="GO" id="GO:0015074">
    <property type="term" value="P:DNA integration"/>
    <property type="evidence" value="ECO:0007669"/>
    <property type="project" value="UniProtKB-KW"/>
</dbReference>
<evidence type="ECO:0000313" key="6">
    <source>
        <dbReference type="Proteomes" id="UP000199527"/>
    </source>
</evidence>
<evidence type="ECO:0000256" key="2">
    <source>
        <dbReference type="ARBA" id="ARBA00022908"/>
    </source>
</evidence>
<evidence type="ECO:0000313" key="5">
    <source>
        <dbReference type="EMBL" id="SDJ72631.1"/>
    </source>
</evidence>
<dbReference type="Gene3D" id="1.10.443.10">
    <property type="entry name" value="Intergrase catalytic core"/>
    <property type="match status" value="1"/>
</dbReference>
<dbReference type="EMBL" id="FNEM01000012">
    <property type="protein sequence ID" value="SDJ72631.1"/>
    <property type="molecule type" value="Genomic_DNA"/>
</dbReference>
<dbReference type="InterPro" id="IPR013762">
    <property type="entry name" value="Integrase-like_cat_sf"/>
</dbReference>
<dbReference type="Gene3D" id="3.30.160.390">
    <property type="entry name" value="Integrase, DNA-binding domain"/>
    <property type="match status" value="1"/>
</dbReference>
<keyword evidence="3" id="KW-0233">DNA recombination</keyword>
<dbReference type="GO" id="GO:0003677">
    <property type="term" value="F:DNA binding"/>
    <property type="evidence" value="ECO:0007669"/>
    <property type="project" value="InterPro"/>
</dbReference>
<dbReference type="RefSeq" id="WP_090366313.1">
    <property type="nucleotide sequence ID" value="NZ_FNEM01000012.1"/>
</dbReference>
<dbReference type="GO" id="GO:0006310">
    <property type="term" value="P:DNA recombination"/>
    <property type="evidence" value="ECO:0007669"/>
    <property type="project" value="UniProtKB-KW"/>
</dbReference>
<name>A0A1G8W2N5_9GAMM</name>
<gene>
    <name evidence="5" type="ORF">SAMN04488540_11276</name>
</gene>
<dbReference type="OrthoDB" id="6395630at2"/>
<dbReference type="PANTHER" id="PTHR30629:SF2">
    <property type="entry name" value="PROPHAGE INTEGRASE INTS-RELATED"/>
    <property type="match status" value="1"/>
</dbReference>
<proteinExistence type="inferred from homology"/>
<evidence type="ECO:0000256" key="1">
    <source>
        <dbReference type="ARBA" id="ARBA00008857"/>
    </source>
</evidence>
<keyword evidence="2" id="KW-0229">DNA integration</keyword>
<dbReference type="InterPro" id="IPR050808">
    <property type="entry name" value="Phage_Integrase"/>
</dbReference>
<keyword evidence="6" id="KW-1185">Reference proteome</keyword>